<dbReference type="PANTHER" id="PTHR10579:SF174">
    <property type="entry name" value="VWFA DOMAIN-CONTAINING PROTEIN"/>
    <property type="match status" value="1"/>
</dbReference>
<proteinExistence type="predicted"/>
<dbReference type="InterPro" id="IPR036465">
    <property type="entry name" value="vWFA_dom_sf"/>
</dbReference>
<dbReference type="SUPFAM" id="SSF53300">
    <property type="entry name" value="vWA-like"/>
    <property type="match status" value="1"/>
</dbReference>
<sequence>MLVHVQAPGMTKIMAAGGDTSCAPVDLVTVLDVGGSMRGYKLALLKQAMRVVIANLGPDDRLSVVSFSSVARRRTKLTRMSETGKALSVSAVESLMAGGGTNIAEGLRVAAMVLDQRRHRNAVSSVLLLSDGPGPSSVQANNYEELIPPVFAHTGVDCEWSTPIHRFGFGNDHDAAAMHVIAEATGGTFSFIENEAVIEDAFTQCIGRQLSVMVQEARIAVACVHAGVRVMSVKSGSYESRIDEDGRAATVWIGELYAEEERRFLLSLAVPRAEATNGDTATLVKVVFSYRNAATGAGVSVTTETQWWRGRSTRRTHRSGR</sequence>
<dbReference type="PROSITE" id="PS50234">
    <property type="entry name" value="VWFA"/>
    <property type="match status" value="1"/>
</dbReference>
<dbReference type="EMBL" id="LT934119">
    <property type="protein sequence ID" value="VAI25074.1"/>
    <property type="molecule type" value="Genomic_DNA"/>
</dbReference>
<protein>
    <recommendedName>
        <fullName evidence="1">VWFA domain-containing protein</fullName>
    </recommendedName>
</protein>
<dbReference type="OMA" id="PRAEATN"/>
<gene>
    <name evidence="2" type="ORF">TRITD_5Av1G244810</name>
</gene>
<feature type="domain" description="VWFA" evidence="1">
    <location>
        <begin position="26"/>
        <end position="206"/>
    </location>
</feature>
<evidence type="ECO:0000313" key="3">
    <source>
        <dbReference type="Proteomes" id="UP000324705"/>
    </source>
</evidence>
<dbReference type="SMART" id="SM00327">
    <property type="entry name" value="VWA"/>
    <property type="match status" value="1"/>
</dbReference>
<dbReference type="InterPro" id="IPR002035">
    <property type="entry name" value="VWF_A"/>
</dbReference>
<dbReference type="Proteomes" id="UP000324705">
    <property type="component" value="Chromosome 5A"/>
</dbReference>
<dbReference type="AlphaFoldDB" id="A0A9R0U3J3"/>
<organism evidence="2 3">
    <name type="scientific">Triticum turgidum subsp. durum</name>
    <name type="common">Durum wheat</name>
    <name type="synonym">Triticum durum</name>
    <dbReference type="NCBI Taxonomy" id="4567"/>
    <lineage>
        <taxon>Eukaryota</taxon>
        <taxon>Viridiplantae</taxon>
        <taxon>Streptophyta</taxon>
        <taxon>Embryophyta</taxon>
        <taxon>Tracheophyta</taxon>
        <taxon>Spermatophyta</taxon>
        <taxon>Magnoliopsida</taxon>
        <taxon>Liliopsida</taxon>
        <taxon>Poales</taxon>
        <taxon>Poaceae</taxon>
        <taxon>BOP clade</taxon>
        <taxon>Pooideae</taxon>
        <taxon>Triticodae</taxon>
        <taxon>Triticeae</taxon>
        <taxon>Triticinae</taxon>
        <taxon>Triticum</taxon>
    </lineage>
</organism>
<dbReference type="InterPro" id="IPR051266">
    <property type="entry name" value="CLCR"/>
</dbReference>
<accession>A0A9R0U3J3</accession>
<evidence type="ECO:0000313" key="2">
    <source>
        <dbReference type="EMBL" id="VAI25074.1"/>
    </source>
</evidence>
<evidence type="ECO:0000259" key="1">
    <source>
        <dbReference type="PROSITE" id="PS50234"/>
    </source>
</evidence>
<dbReference type="Pfam" id="PF13519">
    <property type="entry name" value="VWA_2"/>
    <property type="match status" value="1"/>
</dbReference>
<name>A0A9R0U3J3_TRITD</name>
<reference evidence="2 3" key="1">
    <citation type="submission" date="2017-09" db="EMBL/GenBank/DDBJ databases">
        <authorList>
            <consortium name="International Durum Wheat Genome Sequencing Consortium (IDWGSC)"/>
            <person name="Milanesi L."/>
        </authorList>
    </citation>
    <scope>NUCLEOTIDE SEQUENCE [LARGE SCALE GENOMIC DNA]</scope>
    <source>
        <strain evidence="3">cv. Svevo</strain>
    </source>
</reference>
<keyword evidence="3" id="KW-1185">Reference proteome</keyword>
<dbReference type="PANTHER" id="PTHR10579">
    <property type="entry name" value="CALCIUM-ACTIVATED CHLORIDE CHANNEL REGULATOR"/>
    <property type="match status" value="1"/>
</dbReference>
<dbReference type="Gene3D" id="3.40.50.410">
    <property type="entry name" value="von Willebrand factor, type A domain"/>
    <property type="match status" value="1"/>
</dbReference>
<dbReference type="Gramene" id="TRITD5Av1G244810.1">
    <property type="protein sequence ID" value="TRITD5Av1G244810.1"/>
    <property type="gene ID" value="TRITD5Av1G244810"/>
</dbReference>